<dbReference type="GeneID" id="26640585"/>
<gene>
    <name evidence="1" type="ORF">VR26_146</name>
</gene>
<reference evidence="1 2" key="1">
    <citation type="submission" date="2014-10" db="EMBL/GenBank/DDBJ databases">
        <title>VR bacteriophages - a small but diverse group of low-temperature viruses.</title>
        <authorList>
            <person name="Kaliniene L."/>
            <person name="Meskys R."/>
            <person name="Simoliunas E."/>
            <person name="Zajanckauskaite A."/>
            <person name="Truncaite L."/>
        </authorList>
    </citation>
    <scope>NUCLEOTIDE SEQUENCE [LARGE SCALE GENOMIC DNA]</scope>
</reference>
<dbReference type="KEGG" id="vg:26640585"/>
<dbReference type="EMBL" id="KP007362">
    <property type="protein sequence ID" value="AIZ02783.1"/>
    <property type="molecule type" value="Genomic_DNA"/>
</dbReference>
<dbReference type="Proteomes" id="UP000030718">
    <property type="component" value="Segment"/>
</dbReference>
<sequence length="139" mass="15754">MITPILINFNDETWENPEIATEVFYNCQPSEINYNCFDGNLIRIWLKSESHLAHIVATVCDDELYEMCSGVTEFDADLIAGWLFTVLFEDVWAPGGEQFCFSEFGKKLGVFSSDEANFNISPDICVHYDGPSEGWGWSS</sequence>
<keyword evidence="2" id="KW-1185">Reference proteome</keyword>
<evidence type="ECO:0000313" key="2">
    <source>
        <dbReference type="Proteomes" id="UP000030718"/>
    </source>
</evidence>
<name>A0A0A7HDM1_9CAUD</name>
<dbReference type="OrthoDB" id="40250at10239"/>
<accession>A0A0A7HDM1</accession>
<protein>
    <submittedName>
        <fullName evidence="1">Uncharacterized protein</fullName>
    </submittedName>
</protein>
<proteinExistence type="predicted"/>
<evidence type="ECO:0000313" key="1">
    <source>
        <dbReference type="EMBL" id="AIZ02783.1"/>
    </source>
</evidence>
<dbReference type="RefSeq" id="YP_009213983.1">
    <property type="nucleotide sequence ID" value="NC_028957.1"/>
</dbReference>
<organism evidence="1 2">
    <name type="scientific">Escherichia phage vB_EcoM_VR26</name>
    <dbReference type="NCBI Taxonomy" id="1567029"/>
    <lineage>
        <taxon>Viruses</taxon>
        <taxon>Duplodnaviria</taxon>
        <taxon>Heunggongvirae</taxon>
        <taxon>Uroviricota</taxon>
        <taxon>Caudoviricetes</taxon>
        <taxon>Pantevenvirales</taxon>
        <taxon>Straboviridae</taxon>
        <taxon>Tevenvirinae</taxon>
        <taxon>Gaprivervirus</taxon>
        <taxon>Gaprivervirus vr26</taxon>
    </lineage>
</organism>